<evidence type="ECO:0000313" key="4">
    <source>
        <dbReference type="Proteomes" id="UP000319776"/>
    </source>
</evidence>
<organism evidence="3 4">
    <name type="scientific">[Mycoplasma] falconis</name>
    <dbReference type="NCBI Taxonomy" id="92403"/>
    <lineage>
        <taxon>Bacteria</taxon>
        <taxon>Bacillati</taxon>
        <taxon>Mycoplasmatota</taxon>
        <taxon>Mycoplasmoidales</taxon>
        <taxon>Metamycoplasmataceae</taxon>
        <taxon>Metamycoplasma</taxon>
    </lineage>
</organism>
<dbReference type="Gene3D" id="2.60.15.10">
    <property type="entry name" value="F0F1 ATP synthase delta/epsilon subunit, N-terminal"/>
    <property type="match status" value="1"/>
</dbReference>
<keyword evidence="1" id="KW-0139">CF(1)</keyword>
<dbReference type="Proteomes" id="UP000319776">
    <property type="component" value="Unassembled WGS sequence"/>
</dbReference>
<comment type="caution">
    <text evidence="3">The sequence shown here is derived from an EMBL/GenBank/DDBJ whole genome shotgun (WGS) entry which is preliminary data.</text>
</comment>
<dbReference type="Pfam" id="PF02823">
    <property type="entry name" value="ATP-synt_DE_N"/>
    <property type="match status" value="1"/>
</dbReference>
<dbReference type="RefSeq" id="WP_140781069.1">
    <property type="nucleotide sequence ID" value="NZ_VFSS01000001.1"/>
</dbReference>
<dbReference type="InterPro" id="IPR036771">
    <property type="entry name" value="ATPsynth_dsu/esu_N"/>
</dbReference>
<protein>
    <submittedName>
        <fullName evidence="3">F0F1 ATP synthase subunit epsilon</fullName>
    </submittedName>
</protein>
<dbReference type="SUPFAM" id="SSF51344">
    <property type="entry name" value="Epsilon subunit of F1F0-ATP synthase N-terminal domain"/>
    <property type="match status" value="1"/>
</dbReference>
<dbReference type="OrthoDB" id="389606at2"/>
<dbReference type="AlphaFoldDB" id="A0A501XC89"/>
<evidence type="ECO:0000313" key="3">
    <source>
        <dbReference type="EMBL" id="TPE58096.1"/>
    </source>
</evidence>
<feature type="domain" description="ATP synthase F1 complex delta/epsilon subunit N-terminal" evidence="2">
    <location>
        <begin position="7"/>
        <end position="85"/>
    </location>
</feature>
<dbReference type="GO" id="GO:0045259">
    <property type="term" value="C:proton-transporting ATP synthase complex"/>
    <property type="evidence" value="ECO:0007669"/>
    <property type="project" value="UniProtKB-KW"/>
</dbReference>
<keyword evidence="4" id="KW-1185">Reference proteome</keyword>
<dbReference type="EMBL" id="VFSS01000001">
    <property type="protein sequence ID" value="TPE58096.1"/>
    <property type="molecule type" value="Genomic_DNA"/>
</dbReference>
<evidence type="ECO:0000256" key="1">
    <source>
        <dbReference type="ARBA" id="ARBA00023196"/>
    </source>
</evidence>
<dbReference type="GO" id="GO:0015986">
    <property type="term" value="P:proton motive force-driven ATP synthesis"/>
    <property type="evidence" value="ECO:0007669"/>
    <property type="project" value="InterPro"/>
</dbReference>
<name>A0A501XC89_9BACT</name>
<reference evidence="3 4" key="1">
    <citation type="submission" date="2019-06" db="EMBL/GenBank/DDBJ databases">
        <title>Mycoplasma falconis type strain whole genome sequence.</title>
        <authorList>
            <person name="Spergser J."/>
        </authorList>
    </citation>
    <scope>NUCLEOTIDE SEQUENCE [LARGE SCALE GENOMIC DNA]</scope>
    <source>
        <strain evidence="3 4">ATCC 51372</strain>
    </source>
</reference>
<accession>A0A501XC89</accession>
<dbReference type="InterPro" id="IPR020546">
    <property type="entry name" value="ATP_synth_F1_dsu/esu_N"/>
</dbReference>
<proteinExistence type="predicted"/>
<keyword evidence="1" id="KW-0066">ATP synthesis</keyword>
<gene>
    <name evidence="3" type="ORF">FJO69_00615</name>
</gene>
<evidence type="ECO:0000259" key="2">
    <source>
        <dbReference type="Pfam" id="PF02823"/>
    </source>
</evidence>
<sequence>MANNKIEVIITTPLGVYLDEKADICTFRTTEGQMGLMAAGPQFMAALVPSEIHINAQGSADQKTFYIDKGLVQFKNNVLSLIVNSIDTKPIDLNPQLEKSNQNKYTIIEEINLKKRLAEQNK</sequence>